<gene>
    <name evidence="4" type="ORF">RSOLAG22IIIB_01893</name>
</gene>
<reference evidence="4 5" key="1">
    <citation type="submission" date="2015-07" db="EMBL/GenBank/DDBJ databases">
        <authorList>
            <person name="Noorani M."/>
        </authorList>
    </citation>
    <scope>NUCLEOTIDE SEQUENCE [LARGE SCALE GENOMIC DNA]</scope>
    <source>
        <strain evidence="4">BBA 69670</strain>
    </source>
</reference>
<accession>A0A0K6GB95</accession>
<name>A0A0K6GB95_9AGAM</name>
<dbReference type="InterPro" id="IPR013860">
    <property type="entry name" value="AreA_GATA"/>
</dbReference>
<evidence type="ECO:0000259" key="2">
    <source>
        <dbReference type="Pfam" id="PF08550"/>
    </source>
</evidence>
<dbReference type="GO" id="GO:0006808">
    <property type="term" value="P:regulation of nitrogen utilization"/>
    <property type="evidence" value="ECO:0007669"/>
    <property type="project" value="TreeGrafter"/>
</dbReference>
<feature type="region of interest" description="Disordered" evidence="1">
    <location>
        <begin position="690"/>
        <end position="715"/>
    </location>
</feature>
<evidence type="ECO:0000313" key="5">
    <source>
        <dbReference type="Proteomes" id="UP000044841"/>
    </source>
</evidence>
<feature type="region of interest" description="Disordered" evidence="1">
    <location>
        <begin position="176"/>
        <end position="198"/>
    </location>
</feature>
<dbReference type="EMBL" id="CYGV01001622">
    <property type="protein sequence ID" value="CUA75892.1"/>
    <property type="molecule type" value="Genomic_DNA"/>
</dbReference>
<dbReference type="InterPro" id="IPR053043">
    <property type="entry name" value="Ras-cAMP_regulatory"/>
</dbReference>
<sequence>MTISKIYKWNKLNRTDPAGHPKKDRDSDLLNLTTTLHWWPIVAESTSVSDRSNCWRFLPSSTGATAITCGVDAPDRHISSYTTCLLLKEKMAVEFELPVLQISMAAVDKMQGPDALRALWTVFTKTTGALADGPRLENMTWRLWHRQLLLDRSIAPDNAVAAPINVEESIVEIVDDDDDSGDEWEDDSAPPSRDPTVVPTVACTDKPGVNTRRQSSTVLLQRQDIITRPRRLSGEPLAVLSVSQPTSSSRPAFTIQSRSNSSPDDAYSSHGTNIGRIISHLLPDKLEVAAPASLATQSSIPPGLEDQLPSTPKTQPVQFLIQSPSTPPNPSVDPPAHLPPTLMVINPTPRPTPPATPSTRARAVPTNIPVTLSPSTAPLALAAPSTLSQPHLVLLPCPSASDKLVPAAALPLTPTTVTAPELADEDSKKKIFYVQSPEGAIGSDDGRSHSSSSNSNTTSNVTDAHRTLGGQKASSISSATTDEPTSSVDPPSETAPPPTQDVSLPRGTNHARSSSGNTAYTRTRAARGVKASKPAARGHRGRPNPLVRTTSNCSDKSRGGGGCGGYRRSRRENKQTSASTSHTVTSLPRASPAHNLNMTPANKQAELPRNETVLARVVSSPTARRQLPSHVRSPPNMVARASLVAPFTTIASAASTAPTAHDAPAEAPRPPQNNNSSALMGLGRRAVHVETSSDLDLESGSEESWSDDETDTEDPLARAANEAGRQRSMFEKIAPKAPRNQTRTGLLTNLMNPDPRFFPQAAMRAHNSAQNLAAMRRSAAPAILQTSRSTVAVPKAAAVTAEEVTTHVSVDPTGRAVGGSGSRGLRLQGRPQGGVEEEGSTDEENSMPNELSKTYAQRRLEALATKARVPPPPPMEQVRRPEAAAPTPAIAPRPAPQQPQATMPYDMDVRPIHSPRTVRRKMIAGELSESLRRNLMWERTSTRFAMGAGALGSGLRPLAGTRPGIQTTNSDRVAGSGSRSGAEDDERAERRLALARNKSWANDFHHAGW</sequence>
<feature type="domain" description="Nitrogen regulatory protein areA GATA-like" evidence="2">
    <location>
        <begin position="119"/>
        <end position="146"/>
    </location>
</feature>
<feature type="region of interest" description="Disordered" evidence="1">
    <location>
        <begin position="811"/>
        <end position="849"/>
    </location>
</feature>
<feature type="compositionally biased region" description="Low complexity" evidence="1">
    <location>
        <begin position="449"/>
        <end position="462"/>
    </location>
</feature>
<dbReference type="PANTHER" id="PTHR28014:SF1">
    <property type="entry name" value="NEGATIVE REGULATOR OF RAS-CAMP PATHWAY"/>
    <property type="match status" value="1"/>
</dbReference>
<feature type="region of interest" description="Disordered" evidence="1">
    <location>
        <begin position="655"/>
        <end position="678"/>
    </location>
</feature>
<dbReference type="Proteomes" id="UP000044841">
    <property type="component" value="Unassembled WGS sequence"/>
</dbReference>
<dbReference type="Pfam" id="PF11702">
    <property type="entry name" value="DUF3295"/>
    <property type="match status" value="1"/>
</dbReference>
<organism evidence="4 5">
    <name type="scientific">Rhizoctonia solani</name>
    <dbReference type="NCBI Taxonomy" id="456999"/>
    <lineage>
        <taxon>Eukaryota</taxon>
        <taxon>Fungi</taxon>
        <taxon>Dikarya</taxon>
        <taxon>Basidiomycota</taxon>
        <taxon>Agaricomycotina</taxon>
        <taxon>Agaricomycetes</taxon>
        <taxon>Cantharellales</taxon>
        <taxon>Ceratobasidiaceae</taxon>
        <taxon>Rhizoctonia</taxon>
    </lineage>
</organism>
<proteinExistence type="predicted"/>
<feature type="compositionally biased region" description="Polar residues" evidence="1">
    <location>
        <begin position="575"/>
        <end position="602"/>
    </location>
</feature>
<feature type="region of interest" description="Disordered" evidence="1">
    <location>
        <begin position="867"/>
        <end position="909"/>
    </location>
</feature>
<feature type="compositionally biased region" description="Polar residues" evidence="1">
    <location>
        <begin position="472"/>
        <end position="489"/>
    </location>
</feature>
<keyword evidence="5" id="KW-1185">Reference proteome</keyword>
<feature type="region of interest" description="Disordered" evidence="1">
    <location>
        <begin position="437"/>
        <end position="610"/>
    </location>
</feature>
<evidence type="ECO:0000256" key="1">
    <source>
        <dbReference type="SAM" id="MobiDB-lite"/>
    </source>
</evidence>
<feature type="region of interest" description="Disordered" evidence="1">
    <location>
        <begin position="242"/>
        <end position="268"/>
    </location>
</feature>
<evidence type="ECO:0000259" key="3">
    <source>
        <dbReference type="Pfam" id="PF11702"/>
    </source>
</evidence>
<feature type="domain" description="DUF3295" evidence="3">
    <location>
        <begin position="892"/>
        <end position="940"/>
    </location>
</feature>
<feature type="compositionally biased region" description="Acidic residues" evidence="1">
    <location>
        <begin position="693"/>
        <end position="714"/>
    </location>
</feature>
<dbReference type="Pfam" id="PF08550">
    <property type="entry name" value="GATA_AreA"/>
    <property type="match status" value="1"/>
</dbReference>
<dbReference type="InterPro" id="IPR021711">
    <property type="entry name" value="DUF3295"/>
</dbReference>
<dbReference type="PANTHER" id="PTHR28014">
    <property type="entry name" value="NEGATIVE REGULATOR OF RAS-CAMP PATHWAY"/>
    <property type="match status" value="1"/>
</dbReference>
<dbReference type="AlphaFoldDB" id="A0A0K6GB95"/>
<feature type="compositionally biased region" description="Acidic residues" evidence="1">
    <location>
        <begin position="835"/>
        <end position="845"/>
    </location>
</feature>
<evidence type="ECO:0000313" key="4">
    <source>
        <dbReference type="EMBL" id="CUA75892.1"/>
    </source>
</evidence>
<feature type="region of interest" description="Disordered" evidence="1">
    <location>
        <begin position="956"/>
        <end position="989"/>
    </location>
</feature>
<dbReference type="GO" id="GO:0031930">
    <property type="term" value="P:mitochondria-nucleus signaling pathway"/>
    <property type="evidence" value="ECO:0007669"/>
    <property type="project" value="TreeGrafter"/>
</dbReference>
<dbReference type="GO" id="GO:0000122">
    <property type="term" value="P:negative regulation of transcription by RNA polymerase II"/>
    <property type="evidence" value="ECO:0007669"/>
    <property type="project" value="TreeGrafter"/>
</dbReference>
<protein>
    <submittedName>
        <fullName evidence="4">Cell surface glycoprotein 1</fullName>
    </submittedName>
</protein>
<feature type="compositionally biased region" description="Low complexity" evidence="1">
    <location>
        <begin position="823"/>
        <end position="834"/>
    </location>
</feature>
<dbReference type="GO" id="GO:0005737">
    <property type="term" value="C:cytoplasm"/>
    <property type="evidence" value="ECO:0007669"/>
    <property type="project" value="TreeGrafter"/>
</dbReference>
<feature type="compositionally biased region" description="Polar residues" evidence="1">
    <location>
        <begin position="510"/>
        <end position="521"/>
    </location>
</feature>
<feature type="compositionally biased region" description="Polar residues" evidence="1">
    <location>
        <begin position="242"/>
        <end position="263"/>
    </location>
</feature>
<feature type="compositionally biased region" description="Acidic residues" evidence="1">
    <location>
        <begin position="176"/>
        <end position="188"/>
    </location>
</feature>